<evidence type="ECO:0000313" key="5">
    <source>
        <dbReference type="EnsemblMetazoa" id="ENSAATROPP010314"/>
    </source>
</evidence>
<feature type="region of interest" description="Disordered" evidence="3">
    <location>
        <begin position="874"/>
        <end position="942"/>
    </location>
</feature>
<feature type="compositionally biased region" description="Low complexity" evidence="3">
    <location>
        <begin position="171"/>
        <end position="195"/>
    </location>
</feature>
<protein>
    <recommendedName>
        <fullName evidence="4">Coiled-coil domain-containing protein</fullName>
    </recommendedName>
</protein>
<feature type="compositionally biased region" description="Low complexity" evidence="3">
    <location>
        <begin position="144"/>
        <end position="156"/>
    </location>
</feature>
<accession>A0AAG5DHE0</accession>
<name>A0AAG5DHE0_ANOAO</name>
<feature type="compositionally biased region" description="Low complexity" evidence="3">
    <location>
        <begin position="877"/>
        <end position="894"/>
    </location>
</feature>
<feature type="region of interest" description="Disordered" evidence="3">
    <location>
        <begin position="466"/>
        <end position="535"/>
    </location>
</feature>
<dbReference type="PANTHER" id="PTHR22115">
    <property type="entry name" value="C3ORF6 PROTEIN-RELATED"/>
    <property type="match status" value="1"/>
</dbReference>
<feature type="region of interest" description="Disordered" evidence="3">
    <location>
        <begin position="604"/>
        <end position="660"/>
    </location>
</feature>
<feature type="compositionally biased region" description="Low complexity" evidence="3">
    <location>
        <begin position="626"/>
        <end position="638"/>
    </location>
</feature>
<feature type="compositionally biased region" description="Basic residues" evidence="3">
    <location>
        <begin position="608"/>
        <end position="621"/>
    </location>
</feature>
<keyword evidence="6" id="KW-1185">Reference proteome</keyword>
<dbReference type="AlphaFoldDB" id="A0AAG5DHE0"/>
<feature type="compositionally biased region" description="Polar residues" evidence="3">
    <location>
        <begin position="410"/>
        <end position="419"/>
    </location>
</feature>
<feature type="region of interest" description="Disordered" evidence="3">
    <location>
        <begin position="139"/>
        <end position="325"/>
    </location>
</feature>
<evidence type="ECO:0000313" key="6">
    <source>
        <dbReference type="Proteomes" id="UP000075880"/>
    </source>
</evidence>
<feature type="coiled-coil region" evidence="2">
    <location>
        <begin position="77"/>
        <end position="125"/>
    </location>
</feature>
<dbReference type="CDD" id="cd22265">
    <property type="entry name" value="UDM1_RNF168"/>
    <property type="match status" value="1"/>
</dbReference>
<proteinExistence type="predicted"/>
<feature type="compositionally biased region" description="Pro residues" evidence="3">
    <location>
        <begin position="159"/>
        <end position="170"/>
    </location>
</feature>
<feature type="compositionally biased region" description="Gly residues" evidence="3">
    <location>
        <begin position="641"/>
        <end position="652"/>
    </location>
</feature>
<dbReference type="Proteomes" id="UP000075880">
    <property type="component" value="Unassembled WGS sequence"/>
</dbReference>
<keyword evidence="1 2" id="KW-0175">Coiled coil</keyword>
<feature type="domain" description="Coiled-coil" evidence="4">
    <location>
        <begin position="23"/>
        <end position="142"/>
    </location>
</feature>
<dbReference type="PANTHER" id="PTHR22115:SF4">
    <property type="entry name" value="COILED-COIL DOMAIN-CONTAINING PROTEIN"/>
    <property type="match status" value="1"/>
</dbReference>
<feature type="compositionally biased region" description="Low complexity" evidence="3">
    <location>
        <begin position="517"/>
        <end position="531"/>
    </location>
</feature>
<evidence type="ECO:0000256" key="1">
    <source>
        <dbReference type="ARBA" id="ARBA00023054"/>
    </source>
</evidence>
<evidence type="ECO:0000256" key="3">
    <source>
        <dbReference type="SAM" id="MobiDB-lite"/>
    </source>
</evidence>
<dbReference type="Pfam" id="PF15295">
    <property type="entry name" value="CCDC50_N"/>
    <property type="match status" value="1"/>
</dbReference>
<feature type="region of interest" description="Disordered" evidence="3">
    <location>
        <begin position="410"/>
        <end position="434"/>
    </location>
</feature>
<feature type="region of interest" description="Disordered" evidence="3">
    <location>
        <begin position="834"/>
        <end position="855"/>
    </location>
</feature>
<organism evidence="5 6">
    <name type="scientific">Anopheles atroparvus</name>
    <name type="common">European mosquito</name>
    <dbReference type="NCBI Taxonomy" id="41427"/>
    <lineage>
        <taxon>Eukaryota</taxon>
        <taxon>Metazoa</taxon>
        <taxon>Ecdysozoa</taxon>
        <taxon>Arthropoda</taxon>
        <taxon>Hexapoda</taxon>
        <taxon>Insecta</taxon>
        <taxon>Pterygota</taxon>
        <taxon>Neoptera</taxon>
        <taxon>Endopterygota</taxon>
        <taxon>Diptera</taxon>
        <taxon>Nematocera</taxon>
        <taxon>Culicoidea</taxon>
        <taxon>Culicidae</taxon>
        <taxon>Anophelinae</taxon>
        <taxon>Anopheles</taxon>
    </lineage>
</organism>
<evidence type="ECO:0000259" key="4">
    <source>
        <dbReference type="Pfam" id="PF15295"/>
    </source>
</evidence>
<sequence length="942" mass="103362">MAHFSLTEMPDLKVTDTFPKSGRVTEVCKEWLVREDGALALQLQNQEISEHYRGNKQRNQIVRQDFPTALSEQIREKEDAERQAALYHQMINEQEEMDAKVAREVAEQLHREAKLKRQLEQERSEMLVRKLQEQALLGERRHPVGSAAGSSVVQSSNPFPLPPRTHPKPPTTSTTSAAAAGSSSSRPSNSSNGSHFMAHSPPPPAASTGSGAAYNARSNGTPDLHYASLDLNSPKRPPPQPVFQNGRAYQEVTFPPPDQHQQRPAANFHQYSDEEEPPAPAYANVNLQSHTPEKKQPQPPPPQAYRHGPRALVDDTVDSIRPYDMPLSNDDFQYQYPLPPALNNISGSGARNGGLASSSMASSSSSARYTHNIVPTTEADYQNNTNFNKMSPEKYVSSPPVSNHRMPVTASGNDINSYRSTEHGASGPQRRQEAALQRNANPINYNLYDDDDIEEALATTAAPGARIPMSSAMGHPTMSDPSVGLAGPSSSRYANGGATPKNVTHQQPHGGAIYQNHTHSSHASPSHSKNSSYDKTDRIRTLQDLGLAPDEIQEIDMRLEQELRDAELARKLQEEEGGDLCQEFIDRKVAMEAQDKELAKMLQERERAKAKRAREKARLKKEARMQQLQQQQQQQQQQPSEGGGLEDGPGGGDGHEQAGSAGEVLDEDTVGDASYSNPIDMLQNMQQQQLLQQRALGGPQSNPRAYYGAPVPVPTVDTPLHSNHRTQGSISSHGSGGSYNHHHHQQQQSSPTGPLPISDENYSNPVDMIKQQKQQQQQQHQLMMMQQVQQQRAGPNLKLSANVQRLVENGRKEDEIYVLPVSEDDLPMVADHQRSPQRAGAASGGRLMASPGSRNQYLDDNIAAKIDPTFPGSVLGASPTSTATNSLNSSTATNHPSQPDILEFSDPGSSSPVPPYMPIQGTRRNNSAEGKKRKSKERCAQQ</sequence>
<evidence type="ECO:0000256" key="2">
    <source>
        <dbReference type="SAM" id="Coils"/>
    </source>
</evidence>
<dbReference type="InterPro" id="IPR029311">
    <property type="entry name" value="CCDC50_N"/>
</dbReference>
<dbReference type="EnsemblMetazoa" id="ENSAATROPT011407">
    <property type="protein sequence ID" value="ENSAATROPP010314"/>
    <property type="gene ID" value="ENSAATROPG009291"/>
</dbReference>
<reference evidence="5" key="1">
    <citation type="submission" date="2024-04" db="UniProtKB">
        <authorList>
            <consortium name="EnsemblMetazoa"/>
        </authorList>
    </citation>
    <scope>IDENTIFICATION</scope>
    <source>
        <strain evidence="5">EBRO</strain>
    </source>
</reference>
<feature type="region of interest" description="Disordered" evidence="3">
    <location>
        <begin position="688"/>
        <end position="763"/>
    </location>
</feature>
<dbReference type="InterPro" id="IPR039303">
    <property type="entry name" value="CCDC50"/>
</dbReference>